<protein>
    <submittedName>
        <fullName evidence="4">Uncharacterized protein</fullName>
    </submittedName>
</protein>
<sequence>MNRRSAGNERNLLVNTQNVPRRRTNSEKLPLASLLNSSSDEDNLKDLAVGLRKLELANKLVEEAAETQRKGMQKLHKWASKSRNAAIDDVMSHTKELFELKADKTRQWAHDDAHFVREFSKIIETSKTLEKYEDELRRLEAEERKIKKQLRKSSPSLFWSKKGGDLVMLQQKYNQVVAEREDAERELKEKRAEAEVINMYIFRRAMTGMSDSYRNLGKNYLDIFTCQREITEMVPSVVNQDVNRMIYEGIPYTRERVQELR</sequence>
<proteinExistence type="predicted"/>
<dbReference type="Gene3D" id="1.20.1270.60">
    <property type="entry name" value="Arfaptin homology (AH) domain/BAR domain"/>
    <property type="match status" value="1"/>
</dbReference>
<dbReference type="WBParaSite" id="ACRNAN_scaffold10876.g15441.t1">
    <property type="protein sequence ID" value="ACRNAN_scaffold10876.g15441.t1"/>
    <property type="gene ID" value="ACRNAN_scaffold10876.g15441"/>
</dbReference>
<feature type="region of interest" description="Disordered" evidence="2">
    <location>
        <begin position="1"/>
        <end position="27"/>
    </location>
</feature>
<reference evidence="4" key="1">
    <citation type="submission" date="2022-11" db="UniProtKB">
        <authorList>
            <consortium name="WormBaseParasite"/>
        </authorList>
    </citation>
    <scope>IDENTIFICATION</scope>
</reference>
<dbReference type="InterPro" id="IPR027267">
    <property type="entry name" value="AH/BAR_dom_sf"/>
</dbReference>
<feature type="coiled-coil region" evidence="1">
    <location>
        <begin position="122"/>
        <end position="200"/>
    </location>
</feature>
<evidence type="ECO:0000313" key="4">
    <source>
        <dbReference type="WBParaSite" id="ACRNAN_scaffold10876.g15441.t1"/>
    </source>
</evidence>
<dbReference type="AlphaFoldDB" id="A0A914CHB5"/>
<organism evidence="3 4">
    <name type="scientific">Acrobeloides nanus</name>
    <dbReference type="NCBI Taxonomy" id="290746"/>
    <lineage>
        <taxon>Eukaryota</taxon>
        <taxon>Metazoa</taxon>
        <taxon>Ecdysozoa</taxon>
        <taxon>Nematoda</taxon>
        <taxon>Chromadorea</taxon>
        <taxon>Rhabditida</taxon>
        <taxon>Tylenchina</taxon>
        <taxon>Cephalobomorpha</taxon>
        <taxon>Cephaloboidea</taxon>
        <taxon>Cephalobidae</taxon>
        <taxon>Acrobeloides</taxon>
    </lineage>
</organism>
<keyword evidence="3" id="KW-1185">Reference proteome</keyword>
<dbReference type="Proteomes" id="UP000887540">
    <property type="component" value="Unplaced"/>
</dbReference>
<name>A0A914CHB5_9BILA</name>
<evidence type="ECO:0000256" key="2">
    <source>
        <dbReference type="SAM" id="MobiDB-lite"/>
    </source>
</evidence>
<evidence type="ECO:0000256" key="1">
    <source>
        <dbReference type="SAM" id="Coils"/>
    </source>
</evidence>
<keyword evidence="1" id="KW-0175">Coiled coil</keyword>
<accession>A0A914CHB5</accession>
<evidence type="ECO:0000313" key="3">
    <source>
        <dbReference type="Proteomes" id="UP000887540"/>
    </source>
</evidence>